<name>A0A0C9XB08_9AGAR</name>
<dbReference type="EMBL" id="KN838774">
    <property type="protein sequence ID" value="KIJ94911.1"/>
    <property type="molecule type" value="Genomic_DNA"/>
</dbReference>
<organism evidence="2 3">
    <name type="scientific">Laccaria amethystina LaAM-08-1</name>
    <dbReference type="NCBI Taxonomy" id="1095629"/>
    <lineage>
        <taxon>Eukaryota</taxon>
        <taxon>Fungi</taxon>
        <taxon>Dikarya</taxon>
        <taxon>Basidiomycota</taxon>
        <taxon>Agaricomycotina</taxon>
        <taxon>Agaricomycetes</taxon>
        <taxon>Agaricomycetidae</taxon>
        <taxon>Agaricales</taxon>
        <taxon>Agaricineae</taxon>
        <taxon>Hydnangiaceae</taxon>
        <taxon>Laccaria</taxon>
    </lineage>
</organism>
<feature type="domain" description="F-box" evidence="1">
    <location>
        <begin position="5"/>
        <end position="50"/>
    </location>
</feature>
<dbReference type="AlphaFoldDB" id="A0A0C9XB08"/>
<evidence type="ECO:0000313" key="2">
    <source>
        <dbReference type="EMBL" id="KIJ94911.1"/>
    </source>
</evidence>
<dbReference type="Pfam" id="PF12937">
    <property type="entry name" value="F-box-like"/>
    <property type="match status" value="1"/>
</dbReference>
<evidence type="ECO:0000259" key="1">
    <source>
        <dbReference type="PROSITE" id="PS50181"/>
    </source>
</evidence>
<accession>A0A0C9XB08</accession>
<dbReference type="PROSITE" id="PS50181">
    <property type="entry name" value="FBOX"/>
    <property type="match status" value="1"/>
</dbReference>
<gene>
    <name evidence="2" type="ORF">K443DRAFT_683392</name>
</gene>
<dbReference type="InterPro" id="IPR032675">
    <property type="entry name" value="LRR_dom_sf"/>
</dbReference>
<dbReference type="Proteomes" id="UP000054477">
    <property type="component" value="Unassembled WGS sequence"/>
</dbReference>
<evidence type="ECO:0000313" key="3">
    <source>
        <dbReference type="Proteomes" id="UP000054477"/>
    </source>
</evidence>
<reference evidence="3" key="2">
    <citation type="submission" date="2015-01" db="EMBL/GenBank/DDBJ databases">
        <title>Evolutionary Origins and Diversification of the Mycorrhizal Mutualists.</title>
        <authorList>
            <consortium name="DOE Joint Genome Institute"/>
            <consortium name="Mycorrhizal Genomics Consortium"/>
            <person name="Kohler A."/>
            <person name="Kuo A."/>
            <person name="Nagy L.G."/>
            <person name="Floudas D."/>
            <person name="Copeland A."/>
            <person name="Barry K.W."/>
            <person name="Cichocki N."/>
            <person name="Veneault-Fourrey C."/>
            <person name="LaButti K."/>
            <person name="Lindquist E.A."/>
            <person name="Lipzen A."/>
            <person name="Lundell T."/>
            <person name="Morin E."/>
            <person name="Murat C."/>
            <person name="Riley R."/>
            <person name="Ohm R."/>
            <person name="Sun H."/>
            <person name="Tunlid A."/>
            <person name="Henrissat B."/>
            <person name="Grigoriev I.V."/>
            <person name="Hibbett D.S."/>
            <person name="Martin F."/>
        </authorList>
    </citation>
    <scope>NUCLEOTIDE SEQUENCE [LARGE SCALE GENOMIC DNA]</scope>
    <source>
        <strain evidence="3">LaAM-08-1</strain>
    </source>
</reference>
<dbReference type="InterPro" id="IPR036047">
    <property type="entry name" value="F-box-like_dom_sf"/>
</dbReference>
<sequence length="427" mass="48798">MVVSNNKICSLPIEILHDIIAYLPLVDEIRLSRTCRLLNDLCIPVVYRQVSFNSRTTSQAVKCYDVITHSDLVARSVRKFTLNLTGKPTACEFRWHICLDALGKTASFLTSLCLVSSGNLDGSSEIMKFTFPRLRELTMSFPDVISFTQFVDNHPRLVHLSAFLNDPLPPRLSCEPLPVLLPMLETFTGSAQLVALVARGSRIFRATIMWDIGLDVSSSDYEQIFNTLSQSTVPLTHLEFNMVGFGPQAFATMARSLKALEQLKFRNTHHHNPINSRLYDVIYTGIESILPEMKCLVRIDIIDDLGLIDLDTSLEQIEMQYRMLSLWSALCNTLEICTMPPRITWGRFKKSGRWISDLETKVSSTWMTKHCKDIPELLGVQRYWEDSRGSSGEVNLARLLRGDYWKDKRIMMFKRSGRPRRAHEIRS</sequence>
<protein>
    <recommendedName>
        <fullName evidence="1">F-box domain-containing protein</fullName>
    </recommendedName>
</protein>
<proteinExistence type="predicted"/>
<dbReference type="InterPro" id="IPR001810">
    <property type="entry name" value="F-box_dom"/>
</dbReference>
<reference evidence="2 3" key="1">
    <citation type="submission" date="2014-04" db="EMBL/GenBank/DDBJ databases">
        <authorList>
            <consortium name="DOE Joint Genome Institute"/>
            <person name="Kuo A."/>
            <person name="Kohler A."/>
            <person name="Nagy L.G."/>
            <person name="Floudas D."/>
            <person name="Copeland A."/>
            <person name="Barry K.W."/>
            <person name="Cichocki N."/>
            <person name="Veneault-Fourrey C."/>
            <person name="LaButti K."/>
            <person name="Lindquist E.A."/>
            <person name="Lipzen A."/>
            <person name="Lundell T."/>
            <person name="Morin E."/>
            <person name="Murat C."/>
            <person name="Sun H."/>
            <person name="Tunlid A."/>
            <person name="Henrissat B."/>
            <person name="Grigoriev I.V."/>
            <person name="Hibbett D.S."/>
            <person name="Martin F."/>
            <person name="Nordberg H.P."/>
            <person name="Cantor M.N."/>
            <person name="Hua S.X."/>
        </authorList>
    </citation>
    <scope>NUCLEOTIDE SEQUENCE [LARGE SCALE GENOMIC DNA]</scope>
    <source>
        <strain evidence="2 3">LaAM-08-1</strain>
    </source>
</reference>
<dbReference type="SUPFAM" id="SSF81383">
    <property type="entry name" value="F-box domain"/>
    <property type="match status" value="1"/>
</dbReference>
<dbReference type="OrthoDB" id="3190489at2759"/>
<dbReference type="Gene3D" id="3.80.10.10">
    <property type="entry name" value="Ribonuclease Inhibitor"/>
    <property type="match status" value="1"/>
</dbReference>
<dbReference type="HOGENOM" id="CLU_642607_0_0_1"/>
<keyword evidence="3" id="KW-1185">Reference proteome</keyword>